<gene>
    <name evidence="2" type="ORF">NRE15_11780</name>
</gene>
<keyword evidence="3" id="KW-1185">Reference proteome</keyword>
<dbReference type="InterPro" id="IPR024617">
    <property type="entry name" value="DUF3870"/>
</dbReference>
<dbReference type="Proteomes" id="UP001315967">
    <property type="component" value="Chromosome"/>
</dbReference>
<sequence>MNYSDNSVYITGQGRIGKNDAIGSVYSIFALSLIIDRDTEIIEDVDCTAALGLTGAFVRQLMVGKRIIADADEIIKQIQERFFGTSRNALLTAFKDSVNRYKIEFK</sequence>
<evidence type="ECO:0000313" key="3">
    <source>
        <dbReference type="Proteomes" id="UP001315967"/>
    </source>
</evidence>
<protein>
    <submittedName>
        <fullName evidence="2">DUF3870 domain-containing protein</fullName>
    </submittedName>
</protein>
<dbReference type="RefSeq" id="WP_313793071.1">
    <property type="nucleotide sequence ID" value="NZ_CP102453.1"/>
</dbReference>
<reference evidence="2 3" key="1">
    <citation type="submission" date="2022-08" db="EMBL/GenBank/DDBJ databases">
        <title>Aerococcaceae sp. nov isolated from spoiled eye mask.</title>
        <authorList>
            <person name="Zhou G."/>
            <person name="Xie X.-B."/>
            <person name="Shi Q.-S."/>
            <person name="Wang Y.-S."/>
            <person name="Wen X."/>
            <person name="Peng H."/>
            <person name="Yang X.-J."/>
            <person name="Tao H.-B."/>
            <person name="Huang X.-M."/>
        </authorList>
    </citation>
    <scope>NUCLEOTIDE SEQUENCE [LARGE SCALE GENOMIC DNA]</scope>
    <source>
        <strain evidence="3">DM20194951</strain>
    </source>
</reference>
<accession>A0ABY5P5B8</accession>
<feature type="domain" description="DUF3870" evidence="1">
    <location>
        <begin position="9"/>
        <end position="102"/>
    </location>
</feature>
<dbReference type="EMBL" id="CP102453">
    <property type="protein sequence ID" value="UUX33570.1"/>
    <property type="molecule type" value="Genomic_DNA"/>
</dbReference>
<evidence type="ECO:0000313" key="2">
    <source>
        <dbReference type="EMBL" id="UUX33570.1"/>
    </source>
</evidence>
<organism evidence="2 3">
    <name type="scientific">Fundicoccus culcitae</name>
    <dbReference type="NCBI Taxonomy" id="2969821"/>
    <lineage>
        <taxon>Bacteria</taxon>
        <taxon>Bacillati</taxon>
        <taxon>Bacillota</taxon>
        <taxon>Bacilli</taxon>
        <taxon>Lactobacillales</taxon>
        <taxon>Aerococcaceae</taxon>
        <taxon>Fundicoccus</taxon>
    </lineage>
</organism>
<evidence type="ECO:0000259" key="1">
    <source>
        <dbReference type="Pfam" id="PF12986"/>
    </source>
</evidence>
<dbReference type="Pfam" id="PF12986">
    <property type="entry name" value="DUF3870"/>
    <property type="match status" value="1"/>
</dbReference>
<name>A0ABY5P5B8_9LACT</name>
<proteinExistence type="predicted"/>